<feature type="domain" description="FANCI helical" evidence="6">
    <location>
        <begin position="296"/>
        <end position="382"/>
    </location>
</feature>
<dbReference type="InterPro" id="IPR026171">
    <property type="entry name" value="FANCI"/>
</dbReference>
<dbReference type="InterPro" id="IPR029308">
    <property type="entry name" value="FANCI_S1"/>
</dbReference>
<dbReference type="Pfam" id="PF14680">
    <property type="entry name" value="FANCI_HD2"/>
    <property type="match status" value="1"/>
</dbReference>
<dbReference type="Pfam" id="PF14677">
    <property type="entry name" value="FANCI_S3"/>
    <property type="match status" value="1"/>
</dbReference>
<dbReference type="Pfam" id="PF14676">
    <property type="entry name" value="FANCI_S2"/>
    <property type="match status" value="1"/>
</dbReference>
<dbReference type="EMBL" id="LR785064">
    <property type="protein sequence ID" value="CAB3244661.1"/>
    <property type="molecule type" value="mRNA"/>
</dbReference>
<evidence type="ECO:0000259" key="5">
    <source>
        <dbReference type="Pfam" id="PF14678"/>
    </source>
</evidence>
<feature type="domain" description="FANCI helical" evidence="7">
    <location>
        <begin position="572"/>
        <end position="803"/>
    </location>
</feature>
<feature type="region of interest" description="Disordered" evidence="1">
    <location>
        <begin position="1330"/>
        <end position="1361"/>
    </location>
</feature>
<evidence type="ECO:0000259" key="2">
    <source>
        <dbReference type="Pfam" id="PF14675"/>
    </source>
</evidence>
<dbReference type="InterPro" id="IPR029313">
    <property type="entry name" value="FANCI_S3"/>
</dbReference>
<feature type="domain" description="FANCI solenoid 2" evidence="3">
    <location>
        <begin position="390"/>
        <end position="553"/>
    </location>
</feature>
<evidence type="ECO:0000259" key="4">
    <source>
        <dbReference type="Pfam" id="PF14677"/>
    </source>
</evidence>
<evidence type="ECO:0000256" key="1">
    <source>
        <dbReference type="SAM" id="MobiDB-lite"/>
    </source>
</evidence>
<dbReference type="GO" id="GO:0070182">
    <property type="term" value="F:DNA polymerase binding"/>
    <property type="evidence" value="ECO:0007669"/>
    <property type="project" value="TreeGrafter"/>
</dbReference>
<dbReference type="InterPro" id="IPR029310">
    <property type="entry name" value="FANCI_HD1"/>
</dbReference>
<gene>
    <name evidence="8" type="primary">Fanci</name>
</gene>
<dbReference type="InterPro" id="IPR029315">
    <property type="entry name" value="FANCI_S2"/>
</dbReference>
<organism evidence="8">
    <name type="scientific">Phallusia mammillata</name>
    <dbReference type="NCBI Taxonomy" id="59560"/>
    <lineage>
        <taxon>Eukaryota</taxon>
        <taxon>Metazoa</taxon>
        <taxon>Chordata</taxon>
        <taxon>Tunicata</taxon>
        <taxon>Ascidiacea</taxon>
        <taxon>Phlebobranchia</taxon>
        <taxon>Ascidiidae</taxon>
        <taxon>Phallusia</taxon>
    </lineage>
</organism>
<dbReference type="Pfam" id="PF14678">
    <property type="entry name" value="FANCI_S4"/>
    <property type="match status" value="1"/>
</dbReference>
<dbReference type="PANTHER" id="PTHR21818">
    <property type="entry name" value="BC025462 PROTEIN"/>
    <property type="match status" value="1"/>
</dbReference>
<feature type="domain" description="FANCI solenoid 3" evidence="4">
    <location>
        <begin position="835"/>
        <end position="1039"/>
    </location>
</feature>
<dbReference type="GO" id="GO:0006281">
    <property type="term" value="P:DNA repair"/>
    <property type="evidence" value="ECO:0007669"/>
    <property type="project" value="InterPro"/>
</dbReference>
<dbReference type="Pfam" id="PF14675">
    <property type="entry name" value="FANCI_S1"/>
    <property type="match status" value="1"/>
</dbReference>
<feature type="domain" description="FANCI solenoid 4" evidence="5">
    <location>
        <begin position="1057"/>
        <end position="1319"/>
    </location>
</feature>
<accession>A0A6F9DD48</accession>
<reference evidence="8" key="1">
    <citation type="submission" date="2020-04" db="EMBL/GenBank/DDBJ databases">
        <authorList>
            <person name="Neveu A P."/>
        </authorList>
    </citation>
    <scope>NUCLEOTIDE SEQUENCE</scope>
    <source>
        <tissue evidence="8">Whole embryo</tissue>
    </source>
</reference>
<name>A0A6F9DD48_9ASCI</name>
<dbReference type="InterPro" id="IPR029314">
    <property type="entry name" value="FANCI_S4"/>
</dbReference>
<dbReference type="InterPro" id="IPR029312">
    <property type="entry name" value="FANCI_HD2"/>
</dbReference>
<proteinExistence type="evidence at transcript level"/>
<feature type="domain" description="FANCI solenoid 1" evidence="2">
    <location>
        <begin position="73"/>
        <end position="290"/>
    </location>
</feature>
<evidence type="ECO:0000259" key="7">
    <source>
        <dbReference type="Pfam" id="PF14680"/>
    </source>
</evidence>
<dbReference type="Pfam" id="PF14679">
    <property type="entry name" value="FANCI_HD1"/>
    <property type="match status" value="1"/>
</dbReference>
<dbReference type="PANTHER" id="PTHR21818:SF0">
    <property type="entry name" value="FANCONI ANEMIA GROUP I PROTEIN"/>
    <property type="match status" value="1"/>
</dbReference>
<evidence type="ECO:0000259" key="3">
    <source>
        <dbReference type="Pfam" id="PF14676"/>
    </source>
</evidence>
<evidence type="ECO:0000259" key="6">
    <source>
        <dbReference type="Pfam" id="PF14679"/>
    </source>
</evidence>
<protein>
    <submittedName>
        <fullName evidence="8">Fanconi anemia group I protein-like</fullName>
    </submittedName>
</protein>
<sequence>MSSVDLIKWYNENSLEKIYSTVGRLSTTSIIELLQQYLRKDHGDDSTSLLKGILLGCEKDSIKRGLVLTSAFKEVIHTLSNAATNTKPHTDLICVLNHEVSNLSPDSIVEIATIVLEGIRSNSIGQGQSLKIFSKLLEIAQQHTSLTMEKTSEVVCGTEYKHYVLGEICSMPWTAATTFPLIDMLKDIPLTAEETKVVITKCLEQLSQMTGQTLPPLIYQLIALATACNKIDPVLRGILLHFDKLDTLAPQVENSLNTEDIVDTETHKSACDFDDLKSMEGTVLLYISNTLRQNHSLGKGIMKLIKSAKESASPDTLSEFFLAVGLTLTQDSRFQEEALSNLRLLVLKCFQDTHKTNDRKWLKDHRQRLTDIKILLLKLVKNSAYGWDHVISGSVDLGFNLMASYGPKQGPFKKTFDQEVHKTSSPQQSACDLGSHLLAKTFKLHEISRKEIVAQVINRILISIDSPAYLYIDLLRAIVKNYPQLLLQTVPQVRNMLEDLPLMHEFNVKKLLTALLPLIRISAALRDGLMLTLRKSLSARQKESRHSAVFGFLLILKTFPLSEMTSLSQLSSQSSQSIFSTSSSQIQVDVQTQGSPPRSNELLCLEILQALKRCLKQQSSVRSQLYAGLVEVVKCNPRLAPFILISLIKQLKLYYESIDDLIPPLKLSECTYVSQDSCNLQEPLPVLLMATYMCLREGMNHQGKLGDDDEIIDEVTNENIREIFDSLTLRMCKSDMEDYQLEKSSVYGNNIKEGQKNSSVLCLFMNIYQVLMDYNLTCCDFTEDSVHQVLQLHQSYQKIVDFIQSLKCSHLSGKILLENQLSAMSASNHCNLVYTLFCDESTDNESAVETLSSNDSFLKYVMHYTHVMLLHAKDHSVFPGVGCGTKQDVYSCVSRFARACLHKFMLEKNEPARCPVTLLCLESFHTAVQFTSTWHRSRLSSFLAEICGEDADGTQGGDKVTKLIKRFQRIVMSFLAPENSPLSAVHRKILSELFSVLDTLFDVAYTLSIHDTLHQCTEWFYKLCVEYKIEEHNAAKRLLQSHLSSSLRISPYAETCFRELCFDLRTELGSIEEVESSEKPPTYQLVSSENAQYVLVAVSAHAENLISDCDWLLHHLKGRLVAHGSSKDELVDDDDSLHEARRQAEGSICGRVCTMAVGLLELAQCSCQSAANVDNVLKTFITVFTFLANLSKYYQWLYGQGLGHVPSRFEKLTNFIGSELMRPIYGFITYAESAQTERLETVKAKQDSKKNKKKATSSLPVSTLGKAKVLREMKGIARLVFAIEQHEHHLILLGRKAKIDFMRNHHLPTSRDFRIRSDVLRISLAEQEALSAKDVSRDENGADASSDDEDMPSSKRSRLSS</sequence>
<evidence type="ECO:0000313" key="8">
    <source>
        <dbReference type="EMBL" id="CAB3244661.1"/>
    </source>
</evidence>